<dbReference type="Proteomes" id="UP000824120">
    <property type="component" value="Chromosome 8"/>
</dbReference>
<accession>A0A9J5XUI3</accession>
<name>A0A9J5XUI3_SOLCO</name>
<dbReference type="EMBL" id="JACXVP010000008">
    <property type="protein sequence ID" value="KAG5591987.1"/>
    <property type="molecule type" value="Genomic_DNA"/>
</dbReference>
<dbReference type="AlphaFoldDB" id="A0A9J5XUI3"/>
<proteinExistence type="predicted"/>
<protein>
    <submittedName>
        <fullName evidence="1">Uncharacterized protein</fullName>
    </submittedName>
</protein>
<sequence>MHLKNLEEENCSSVYIFKWHSTKFVDALEKLGRRKLQQSTSSTGILHTTRYFGSKIDMMQDDNISKTLVMGCYYTPATILHVIRISKENPPCLFNQNLLILRMLMMKGTSDLLRIKEFGTRVSLRENWS</sequence>
<evidence type="ECO:0000313" key="2">
    <source>
        <dbReference type="Proteomes" id="UP000824120"/>
    </source>
</evidence>
<organism evidence="1 2">
    <name type="scientific">Solanum commersonii</name>
    <name type="common">Commerson's wild potato</name>
    <name type="synonym">Commerson's nightshade</name>
    <dbReference type="NCBI Taxonomy" id="4109"/>
    <lineage>
        <taxon>Eukaryota</taxon>
        <taxon>Viridiplantae</taxon>
        <taxon>Streptophyta</taxon>
        <taxon>Embryophyta</taxon>
        <taxon>Tracheophyta</taxon>
        <taxon>Spermatophyta</taxon>
        <taxon>Magnoliopsida</taxon>
        <taxon>eudicotyledons</taxon>
        <taxon>Gunneridae</taxon>
        <taxon>Pentapetalae</taxon>
        <taxon>asterids</taxon>
        <taxon>lamiids</taxon>
        <taxon>Solanales</taxon>
        <taxon>Solanaceae</taxon>
        <taxon>Solanoideae</taxon>
        <taxon>Solaneae</taxon>
        <taxon>Solanum</taxon>
    </lineage>
</organism>
<reference evidence="1 2" key="1">
    <citation type="submission" date="2020-09" db="EMBL/GenBank/DDBJ databases">
        <title>De no assembly of potato wild relative species, Solanum commersonii.</title>
        <authorList>
            <person name="Cho K."/>
        </authorList>
    </citation>
    <scope>NUCLEOTIDE SEQUENCE [LARGE SCALE GENOMIC DNA]</scope>
    <source>
        <strain evidence="1">LZ3.2</strain>
        <tissue evidence="1">Leaf</tissue>
    </source>
</reference>
<evidence type="ECO:0000313" key="1">
    <source>
        <dbReference type="EMBL" id="KAG5591987.1"/>
    </source>
</evidence>
<gene>
    <name evidence="1" type="ORF">H5410_042501</name>
</gene>
<keyword evidence="2" id="KW-1185">Reference proteome</keyword>
<comment type="caution">
    <text evidence="1">The sequence shown here is derived from an EMBL/GenBank/DDBJ whole genome shotgun (WGS) entry which is preliminary data.</text>
</comment>